<sequence length="73" mass="8469">EMENWFHSPACDGFVVGPTHQPGAFEDFVKYVVPELQKRGVYRKEYTGSTLRDNLGFNRPEIGSWQTKYDVDK</sequence>
<dbReference type="PANTHER" id="PTHR30011:SF16">
    <property type="entry name" value="C2H2 FINGER DOMAIN TRANSCRIPTION FACTOR (EUROFUNG)-RELATED"/>
    <property type="match status" value="1"/>
</dbReference>
<evidence type="ECO:0000256" key="4">
    <source>
        <dbReference type="ARBA" id="ARBA00023033"/>
    </source>
</evidence>
<keyword evidence="1" id="KW-0285">Flavoprotein</keyword>
<keyword evidence="2" id="KW-0288">FMN</keyword>
<accession>A0A382C8I1</accession>
<evidence type="ECO:0000256" key="2">
    <source>
        <dbReference type="ARBA" id="ARBA00022643"/>
    </source>
</evidence>
<reference evidence="5" key="1">
    <citation type="submission" date="2018-05" db="EMBL/GenBank/DDBJ databases">
        <authorList>
            <person name="Lanie J.A."/>
            <person name="Ng W.-L."/>
            <person name="Kazmierczak K.M."/>
            <person name="Andrzejewski T.M."/>
            <person name="Davidsen T.M."/>
            <person name="Wayne K.J."/>
            <person name="Tettelin H."/>
            <person name="Glass J.I."/>
            <person name="Rusch D."/>
            <person name="Podicherti R."/>
            <person name="Tsui H.-C.T."/>
            <person name="Winkler M.E."/>
        </authorList>
    </citation>
    <scope>NUCLEOTIDE SEQUENCE</scope>
</reference>
<organism evidence="5">
    <name type="scientific">marine metagenome</name>
    <dbReference type="NCBI Taxonomy" id="408172"/>
    <lineage>
        <taxon>unclassified sequences</taxon>
        <taxon>metagenomes</taxon>
        <taxon>ecological metagenomes</taxon>
    </lineage>
</organism>
<evidence type="ECO:0000256" key="1">
    <source>
        <dbReference type="ARBA" id="ARBA00022630"/>
    </source>
</evidence>
<feature type="non-terminal residue" evidence="5">
    <location>
        <position position="1"/>
    </location>
</feature>
<evidence type="ECO:0000256" key="3">
    <source>
        <dbReference type="ARBA" id="ARBA00023002"/>
    </source>
</evidence>
<dbReference type="EMBL" id="UINC01033175">
    <property type="protein sequence ID" value="SVB22031.1"/>
    <property type="molecule type" value="Genomic_DNA"/>
</dbReference>
<dbReference type="SUPFAM" id="SSF51679">
    <property type="entry name" value="Bacterial luciferase-like"/>
    <property type="match status" value="1"/>
</dbReference>
<evidence type="ECO:0008006" key="6">
    <source>
        <dbReference type="Google" id="ProtNLM"/>
    </source>
</evidence>
<dbReference type="InterPro" id="IPR051260">
    <property type="entry name" value="Diverse_substr_monoxygenases"/>
</dbReference>
<dbReference type="Gene3D" id="3.20.20.30">
    <property type="entry name" value="Luciferase-like domain"/>
    <property type="match status" value="1"/>
</dbReference>
<proteinExistence type="predicted"/>
<dbReference type="GO" id="GO:0016705">
    <property type="term" value="F:oxidoreductase activity, acting on paired donors, with incorporation or reduction of molecular oxygen"/>
    <property type="evidence" value="ECO:0007669"/>
    <property type="project" value="InterPro"/>
</dbReference>
<dbReference type="InterPro" id="IPR036661">
    <property type="entry name" value="Luciferase-like_sf"/>
</dbReference>
<dbReference type="AlphaFoldDB" id="A0A382C8I1"/>
<dbReference type="PANTHER" id="PTHR30011">
    <property type="entry name" value="ALKANESULFONATE MONOOXYGENASE-RELATED"/>
    <property type="match status" value="1"/>
</dbReference>
<protein>
    <recommendedName>
        <fullName evidence="6">Luciferase-like domain-containing protein</fullName>
    </recommendedName>
</protein>
<name>A0A382C8I1_9ZZZZ</name>
<evidence type="ECO:0000313" key="5">
    <source>
        <dbReference type="EMBL" id="SVB22031.1"/>
    </source>
</evidence>
<keyword evidence="4" id="KW-0503">Monooxygenase</keyword>
<keyword evidence="3" id="KW-0560">Oxidoreductase</keyword>
<gene>
    <name evidence="5" type="ORF">METZ01_LOCUS174885</name>
</gene>
<dbReference type="GO" id="GO:0004497">
    <property type="term" value="F:monooxygenase activity"/>
    <property type="evidence" value="ECO:0007669"/>
    <property type="project" value="UniProtKB-KW"/>
</dbReference>